<evidence type="ECO:0000313" key="8">
    <source>
        <dbReference type="Proteomes" id="UP000075840"/>
    </source>
</evidence>
<sequence>MSEFVYDKENGYTFDAWYSRYSELFDWDACNLDNAGKVRLLLRKLSPQDHERYNSFILPKLAREFTFEQTVEKLKSLYNCLQMTKDDVDDYLSYSCKVNKSCVDFKLSELTKEQFKCLIYVCGLKSSSDAEIRMRLINKLNEAQDITLQQIVEQYNSLVNLKQDTVLVEQPSSVQYVANKGPSQQQRHPSGGNKQQDHPRTPCWSCSAMHFQKDCPSRNHKCKDCGKIGHSEGYCACFTSMATTSASAQKAPWKKQYKRKQHQGQTSKIVTVKHVTQRRKFVSVHLNNIPHRLQIETGSDITIISHQAWKRIGSPAVKPATCNARTASGDPLPLAAELECSITINNVTKQGKCFVTDPNVNLNVLGIDMMDLFGLWNEPITAFCNQICTTKTTNIAELRSRYPDVFNDKMGLYNKTAVQLTLKGTPTPIFRAKRPVAYMMEAVVEDEL</sequence>
<dbReference type="GO" id="GO:0004519">
    <property type="term" value="F:endonuclease activity"/>
    <property type="evidence" value="ECO:0007669"/>
    <property type="project" value="UniProtKB-KW"/>
</dbReference>
<protein>
    <recommendedName>
        <fullName evidence="6">DUF7083 domain-containing protein</fullName>
    </recommendedName>
</protein>
<dbReference type="GO" id="GO:0016779">
    <property type="term" value="F:nucleotidyltransferase activity"/>
    <property type="evidence" value="ECO:0007669"/>
    <property type="project" value="UniProtKB-KW"/>
</dbReference>
<organism evidence="7 8">
    <name type="scientific">Anopheles arabiensis</name>
    <name type="common">Mosquito</name>
    <dbReference type="NCBI Taxonomy" id="7173"/>
    <lineage>
        <taxon>Eukaryota</taxon>
        <taxon>Metazoa</taxon>
        <taxon>Ecdysozoa</taxon>
        <taxon>Arthropoda</taxon>
        <taxon>Hexapoda</taxon>
        <taxon>Insecta</taxon>
        <taxon>Pterygota</taxon>
        <taxon>Neoptera</taxon>
        <taxon>Endopterygota</taxon>
        <taxon>Diptera</taxon>
        <taxon>Nematocera</taxon>
        <taxon>Culicoidea</taxon>
        <taxon>Culicidae</taxon>
        <taxon>Anophelinae</taxon>
        <taxon>Anopheles</taxon>
    </lineage>
</organism>
<dbReference type="SUPFAM" id="SSF50630">
    <property type="entry name" value="Acid proteases"/>
    <property type="match status" value="1"/>
</dbReference>
<keyword evidence="8" id="KW-1185">Reference proteome</keyword>
<dbReference type="AlphaFoldDB" id="A0A182HMJ9"/>
<evidence type="ECO:0000313" key="7">
    <source>
        <dbReference type="EnsemblMetazoa" id="AARA002485-PA"/>
    </source>
</evidence>
<dbReference type="PANTHER" id="PTHR37984">
    <property type="entry name" value="PROTEIN CBG26694"/>
    <property type="match status" value="1"/>
</dbReference>
<evidence type="ECO:0000256" key="2">
    <source>
        <dbReference type="ARBA" id="ARBA00022695"/>
    </source>
</evidence>
<dbReference type="InterPro" id="IPR021109">
    <property type="entry name" value="Peptidase_aspartic_dom_sf"/>
</dbReference>
<accession>A0A182HMJ9</accession>
<dbReference type="InterPro" id="IPR050951">
    <property type="entry name" value="Retrovirus_Pol_polyprotein"/>
</dbReference>
<keyword evidence="3" id="KW-0540">Nuclease</keyword>
<reference evidence="7" key="1">
    <citation type="submission" date="2022-08" db="UniProtKB">
        <authorList>
            <consortium name="EnsemblMetazoa"/>
        </authorList>
    </citation>
    <scope>IDENTIFICATION</scope>
    <source>
        <strain evidence="7">Dongola</strain>
    </source>
</reference>
<keyword evidence="4" id="KW-0255">Endonuclease</keyword>
<dbReference type="EnsemblMetazoa" id="AARA002485-RA">
    <property type="protein sequence ID" value="AARA002485-PA"/>
    <property type="gene ID" value="AARA002485"/>
</dbReference>
<evidence type="ECO:0000259" key="6">
    <source>
        <dbReference type="Pfam" id="PF23309"/>
    </source>
</evidence>
<evidence type="ECO:0000256" key="4">
    <source>
        <dbReference type="ARBA" id="ARBA00022759"/>
    </source>
</evidence>
<evidence type="ECO:0000256" key="5">
    <source>
        <dbReference type="SAM" id="MobiDB-lite"/>
    </source>
</evidence>
<evidence type="ECO:0000256" key="3">
    <source>
        <dbReference type="ARBA" id="ARBA00022722"/>
    </source>
</evidence>
<feature type="domain" description="DUF7083" evidence="6">
    <location>
        <begin position="1"/>
        <end position="79"/>
    </location>
</feature>
<dbReference type="VEuPathDB" id="VectorBase:AARA21_015003"/>
<feature type="compositionally biased region" description="Polar residues" evidence="5">
    <location>
        <begin position="179"/>
        <end position="194"/>
    </location>
</feature>
<dbReference type="PANTHER" id="PTHR37984:SF5">
    <property type="entry name" value="PROTEIN NYNRIN-LIKE"/>
    <property type="match status" value="1"/>
</dbReference>
<dbReference type="Proteomes" id="UP000075840">
    <property type="component" value="Unassembled WGS sequence"/>
</dbReference>
<evidence type="ECO:0000256" key="1">
    <source>
        <dbReference type="ARBA" id="ARBA00022679"/>
    </source>
</evidence>
<keyword evidence="2" id="KW-0548">Nucleotidyltransferase</keyword>
<dbReference type="VEuPathDB" id="VectorBase:AARA002485"/>
<feature type="region of interest" description="Disordered" evidence="5">
    <location>
        <begin position="179"/>
        <end position="199"/>
    </location>
</feature>
<proteinExistence type="predicted"/>
<dbReference type="Pfam" id="PF13975">
    <property type="entry name" value="gag-asp_proteas"/>
    <property type="match status" value="1"/>
</dbReference>
<dbReference type="EMBL" id="APCN01007681">
    <property type="status" value="NOT_ANNOTATED_CDS"/>
    <property type="molecule type" value="Genomic_DNA"/>
</dbReference>
<dbReference type="Gene3D" id="2.40.70.10">
    <property type="entry name" value="Acid Proteases"/>
    <property type="match status" value="1"/>
</dbReference>
<dbReference type="Pfam" id="PF23309">
    <property type="entry name" value="DUF7083"/>
    <property type="match status" value="1"/>
</dbReference>
<name>A0A182HMJ9_ANOAR</name>
<keyword evidence="1" id="KW-0808">Transferase</keyword>
<dbReference type="InterPro" id="IPR055510">
    <property type="entry name" value="DUF7083"/>
</dbReference>
<keyword evidence="4" id="KW-0378">Hydrolase</keyword>